<accession>A0A2W1L792</accession>
<dbReference type="RefSeq" id="WP_111147436.1">
    <property type="nucleotide sequence ID" value="NZ_QKRB01000045.1"/>
</dbReference>
<proteinExistence type="predicted"/>
<evidence type="ECO:0000313" key="2">
    <source>
        <dbReference type="Proteomes" id="UP000249522"/>
    </source>
</evidence>
<organism evidence="1 2">
    <name type="scientific">Paenibacillus sambharensis</name>
    <dbReference type="NCBI Taxonomy" id="1803190"/>
    <lineage>
        <taxon>Bacteria</taxon>
        <taxon>Bacillati</taxon>
        <taxon>Bacillota</taxon>
        <taxon>Bacilli</taxon>
        <taxon>Bacillales</taxon>
        <taxon>Paenibacillaceae</taxon>
        <taxon>Paenibacillus</taxon>
    </lineage>
</organism>
<sequence length="111" mass="12231">MNREQAYMRMLDASANMQWNVAMILEAKATEAEKIRNWMVNHLTSDAFTVQQDLLKETMQVHDQVIEMIEGLNKLGQGMNGVLKAVVGGEGGSSEDGMGGMFSGNFDMGDQ</sequence>
<protein>
    <submittedName>
        <fullName evidence="1">Restriction endonuclease subunit S</fullName>
    </submittedName>
</protein>
<reference evidence="1 2" key="1">
    <citation type="submission" date="2018-06" db="EMBL/GenBank/DDBJ databases">
        <title>Paenibacillus imtechensis sp. nov.</title>
        <authorList>
            <person name="Pinnaka A.K."/>
            <person name="Singh H."/>
            <person name="Kaur M."/>
        </authorList>
    </citation>
    <scope>NUCLEOTIDE SEQUENCE [LARGE SCALE GENOMIC DNA]</scope>
    <source>
        <strain evidence="1 2">SMB1</strain>
    </source>
</reference>
<name>A0A2W1L792_9BACL</name>
<dbReference type="InterPro" id="IPR058705">
    <property type="entry name" value="A_ENA"/>
</dbReference>
<dbReference type="AlphaFoldDB" id="A0A2W1L792"/>
<comment type="caution">
    <text evidence="1">The sequence shown here is derived from an EMBL/GenBank/DDBJ whole genome shotgun (WGS) entry which is preliminary data.</text>
</comment>
<dbReference type="Pfam" id="PF26595">
    <property type="entry name" value="A_ENA"/>
    <property type="match status" value="1"/>
</dbReference>
<keyword evidence="1" id="KW-0540">Nuclease</keyword>
<dbReference type="GO" id="GO:0004519">
    <property type="term" value="F:endonuclease activity"/>
    <property type="evidence" value="ECO:0007669"/>
    <property type="project" value="UniProtKB-KW"/>
</dbReference>
<keyword evidence="2" id="KW-1185">Reference proteome</keyword>
<dbReference type="Proteomes" id="UP000249522">
    <property type="component" value="Unassembled WGS sequence"/>
</dbReference>
<dbReference type="EMBL" id="QKRB01000045">
    <property type="protein sequence ID" value="PZD95136.1"/>
    <property type="molecule type" value="Genomic_DNA"/>
</dbReference>
<evidence type="ECO:0000313" key="1">
    <source>
        <dbReference type="EMBL" id="PZD95136.1"/>
    </source>
</evidence>
<keyword evidence="1" id="KW-0378">Hydrolase</keyword>
<keyword evidence="1" id="KW-0255">Endonuclease</keyword>
<dbReference type="OrthoDB" id="2664174at2"/>
<gene>
    <name evidence="1" type="ORF">DNH61_14725</name>
</gene>